<keyword evidence="3" id="KW-0812">Transmembrane</keyword>
<feature type="transmembrane region" description="Helical" evidence="3">
    <location>
        <begin position="655"/>
        <end position="676"/>
    </location>
</feature>
<dbReference type="PANTHER" id="PTHR11102">
    <property type="entry name" value="SEL-1-LIKE PROTEIN"/>
    <property type="match status" value="1"/>
</dbReference>
<keyword evidence="3" id="KW-1133">Transmembrane helix</keyword>
<feature type="region of interest" description="Disordered" evidence="2">
    <location>
        <begin position="30"/>
        <end position="50"/>
    </location>
</feature>
<accession>A0ABN7AYS1</accession>
<reference evidence="5 6" key="1">
    <citation type="submission" date="2023-09" db="EMBL/GenBank/DDBJ databases">
        <title>Nesidiocoris tenuis whole genome shotgun sequence.</title>
        <authorList>
            <person name="Shibata T."/>
            <person name="Shimoda M."/>
            <person name="Kobayashi T."/>
            <person name="Uehara T."/>
        </authorList>
    </citation>
    <scope>NUCLEOTIDE SEQUENCE [LARGE SCALE GENOMIC DNA]</scope>
    <source>
        <strain evidence="5 6">Japan</strain>
    </source>
</reference>
<feature type="signal peptide" evidence="4">
    <location>
        <begin position="1"/>
        <end position="28"/>
    </location>
</feature>
<dbReference type="Gene3D" id="1.25.40.10">
    <property type="entry name" value="Tetratricopeptide repeat domain"/>
    <property type="match status" value="2"/>
</dbReference>
<proteinExistence type="inferred from homology"/>
<dbReference type="EMBL" id="AP028914">
    <property type="protein sequence ID" value="BES96075.1"/>
    <property type="molecule type" value="Genomic_DNA"/>
</dbReference>
<dbReference type="Pfam" id="PF08238">
    <property type="entry name" value="Sel1"/>
    <property type="match status" value="10"/>
</dbReference>
<name>A0ABN7AYS1_9HEMI</name>
<keyword evidence="6" id="KW-1185">Reference proteome</keyword>
<gene>
    <name evidence="5" type="ORF">NTJ_08884</name>
</gene>
<protein>
    <submittedName>
        <fullName evidence="5">Sel1 repeat</fullName>
    </submittedName>
</protein>
<dbReference type="Proteomes" id="UP001307889">
    <property type="component" value="Chromosome 6"/>
</dbReference>
<dbReference type="PANTHER" id="PTHR11102:SF147">
    <property type="entry name" value="SEL1L ADAPTOR SUBUNIT OF ERAD E3 UBIQUITIN LIGASE"/>
    <property type="match status" value="1"/>
</dbReference>
<dbReference type="InterPro" id="IPR011990">
    <property type="entry name" value="TPR-like_helical_dom_sf"/>
</dbReference>
<evidence type="ECO:0000256" key="3">
    <source>
        <dbReference type="SAM" id="Phobius"/>
    </source>
</evidence>
<evidence type="ECO:0000256" key="2">
    <source>
        <dbReference type="SAM" id="MobiDB-lite"/>
    </source>
</evidence>
<evidence type="ECO:0000313" key="6">
    <source>
        <dbReference type="Proteomes" id="UP001307889"/>
    </source>
</evidence>
<dbReference type="SUPFAM" id="SSF81901">
    <property type="entry name" value="HCP-like"/>
    <property type="match status" value="3"/>
</dbReference>
<keyword evidence="4" id="KW-0732">Signal</keyword>
<dbReference type="InterPro" id="IPR050767">
    <property type="entry name" value="Sel1_AlgK"/>
</dbReference>
<feature type="chain" id="PRO_5046495638" evidence="4">
    <location>
        <begin position="29"/>
        <end position="677"/>
    </location>
</feature>
<comment type="similarity">
    <text evidence="1">Belongs to the sel-1 family.</text>
</comment>
<evidence type="ECO:0000256" key="4">
    <source>
        <dbReference type="SAM" id="SignalP"/>
    </source>
</evidence>
<sequence>MVDLSCRTLSISVVTLCWIFISLGSVECEGTKRSRDGDPSSGTESKEKSPNIRLKLQSSVKKSGRILADTLLNAPLMFARRDKSSTALETVHSKSRAIANRVPDDPNLDFLFDSALKLIDSPSTSDRRRGYRMLEKASESGHSRSGATLAWEVLIGKLDGDMSKSVEIFEKLADTGEPESHTGLGFLNAVGLIGFSSDQARALVHYMLGALGGSVWAQIVLGYRYKYGVSVVPNCEKSLKYYSLAGKDVVDRLSLAGGAAVHRVRLMDLDDGKSSSYWLEADTVQYFELEAGRGNVNIQVTLGQMYYYGLRGCPRDMKKAEFYFNMAAKKGNPTAMGYLGKIHLESDHPGNSTAFRYFQMAAERNNPIGMSGLGLIYLEGRGVDVDLAKAKRYFVKAADRGWVEGQLQLGLMYLKGIGVKQDYRMAINYFYLAAHSGHIVAHYHLAQMHARGFGTMRSCMTAVELYKRVVERGKWNEYMVLGYRKYQSGKYRHAFIVYALLAELGYEVAQTNAAFLLEKGLSGLDGMTAGEKYARAYNYWRRAAVQGYSSAYVKMGDYHFYGLGVPVDYEAAAHHYRLASAESNPQALYNIGYMHEQGIGLPRDFQLAKRFYDLAATASSDAYVPVLMALVKLAALMAVDSLFKYELWEKVLRAPWDVYAVINLGIILILLIWQRIG</sequence>
<dbReference type="SMART" id="SM00671">
    <property type="entry name" value="SEL1"/>
    <property type="match status" value="10"/>
</dbReference>
<organism evidence="5 6">
    <name type="scientific">Nesidiocoris tenuis</name>
    <dbReference type="NCBI Taxonomy" id="355587"/>
    <lineage>
        <taxon>Eukaryota</taxon>
        <taxon>Metazoa</taxon>
        <taxon>Ecdysozoa</taxon>
        <taxon>Arthropoda</taxon>
        <taxon>Hexapoda</taxon>
        <taxon>Insecta</taxon>
        <taxon>Pterygota</taxon>
        <taxon>Neoptera</taxon>
        <taxon>Paraneoptera</taxon>
        <taxon>Hemiptera</taxon>
        <taxon>Heteroptera</taxon>
        <taxon>Panheteroptera</taxon>
        <taxon>Cimicomorpha</taxon>
        <taxon>Miridae</taxon>
        <taxon>Dicyphina</taxon>
        <taxon>Nesidiocoris</taxon>
    </lineage>
</organism>
<evidence type="ECO:0000256" key="1">
    <source>
        <dbReference type="ARBA" id="ARBA00038101"/>
    </source>
</evidence>
<dbReference type="InterPro" id="IPR006597">
    <property type="entry name" value="Sel1-like"/>
</dbReference>
<keyword evidence="3" id="KW-0472">Membrane</keyword>
<evidence type="ECO:0000313" key="5">
    <source>
        <dbReference type="EMBL" id="BES96075.1"/>
    </source>
</evidence>